<evidence type="ECO:0000313" key="1">
    <source>
        <dbReference type="EMBL" id="GFE80351.1"/>
    </source>
</evidence>
<sequence>MSQLSKQDMSIATFRVVYDGPALAEHTMDVRDLSPALLAIAEALEEANRVLNGDRAQVRVQVHGSFKTGSFGIDLDVTQAFVAQALDFLANDRRVLGSLNLLALLGFVGATSTFTYKGVLSLLKWLRGRTVRKVEIDDERGVAKVITDEDAMEVEVATIELFRSYRIRESIERAIKVPLEREGVETVAFVHEEHVVEVVEKYERHAFTPPPDQKTQINEMEFTAPLQLVSVPLRDGYKWRVDDGNGPFTATVLDERFVQRIQKSEVAFSAGDILFARLRRRQFLDGAELRNENEIVEVLKHESAYKQIPLPIIRQDT</sequence>
<protein>
    <submittedName>
        <fullName evidence="1">Uncharacterized protein</fullName>
    </submittedName>
</protein>
<reference evidence="2" key="1">
    <citation type="submission" date="2020-01" db="EMBL/GenBank/DDBJ databases">
        <title>'Steroidobacter agaridevorans' sp. nov., agar-degrading bacteria isolated from rhizosphere soils.</title>
        <authorList>
            <person name="Ikenaga M."/>
            <person name="Kataoka M."/>
            <person name="Murouchi A."/>
            <person name="Katsuragi S."/>
            <person name="Sakai M."/>
        </authorList>
    </citation>
    <scope>NUCLEOTIDE SEQUENCE [LARGE SCALE GENOMIC DNA]</scope>
    <source>
        <strain evidence="2">YU21-B</strain>
    </source>
</reference>
<organism evidence="1 2">
    <name type="scientific">Steroidobacter agaridevorans</name>
    <dbReference type="NCBI Taxonomy" id="2695856"/>
    <lineage>
        <taxon>Bacteria</taxon>
        <taxon>Pseudomonadati</taxon>
        <taxon>Pseudomonadota</taxon>
        <taxon>Gammaproteobacteria</taxon>
        <taxon>Steroidobacterales</taxon>
        <taxon>Steroidobacteraceae</taxon>
        <taxon>Steroidobacter</taxon>
    </lineage>
</organism>
<accession>A0A829YBU2</accession>
<gene>
    <name evidence="1" type="ORF">GCM10011487_23510</name>
</gene>
<dbReference type="AlphaFoldDB" id="A0A829YBU2"/>
<proteinExistence type="predicted"/>
<evidence type="ECO:0000313" key="2">
    <source>
        <dbReference type="Proteomes" id="UP000445000"/>
    </source>
</evidence>
<name>A0A829YBU2_9GAMM</name>
<dbReference type="EMBL" id="BLJN01000002">
    <property type="protein sequence ID" value="GFE80351.1"/>
    <property type="molecule type" value="Genomic_DNA"/>
</dbReference>
<comment type="caution">
    <text evidence="1">The sequence shown here is derived from an EMBL/GenBank/DDBJ whole genome shotgun (WGS) entry which is preliminary data.</text>
</comment>
<dbReference type="Proteomes" id="UP000445000">
    <property type="component" value="Unassembled WGS sequence"/>
</dbReference>
<keyword evidence="2" id="KW-1185">Reference proteome</keyword>